<protein>
    <submittedName>
        <fullName evidence="1">Uncharacterized protein</fullName>
    </submittedName>
</protein>
<sequence length="191" mass="22124">MTASAKNALWKLPSKFMPLPRQFLSLKPHQNPPPFLFFHPIGSSERNQVTHFSSGLQSHDSKRFDNPHLMHSFASHSFRTYIDSRERNGSTHLGFRARVQDLRRFSTESEVDEINLKFAEAREEIDMALESKETVYFDEEAESARKIVKEVMDMYEGLLARLPEQQRGALQRSMGLKLEQLKAELKQLDDS</sequence>
<dbReference type="STRING" id="13333.W1P7G5"/>
<organism evidence="1 2">
    <name type="scientific">Amborella trichopoda</name>
    <dbReference type="NCBI Taxonomy" id="13333"/>
    <lineage>
        <taxon>Eukaryota</taxon>
        <taxon>Viridiplantae</taxon>
        <taxon>Streptophyta</taxon>
        <taxon>Embryophyta</taxon>
        <taxon>Tracheophyta</taxon>
        <taxon>Spermatophyta</taxon>
        <taxon>Magnoliopsida</taxon>
        <taxon>Amborellales</taxon>
        <taxon>Amborellaceae</taxon>
        <taxon>Amborella</taxon>
    </lineage>
</organism>
<evidence type="ECO:0000313" key="1">
    <source>
        <dbReference type="EMBL" id="ERN03863.1"/>
    </source>
</evidence>
<dbReference type="InterPro" id="IPR053325">
    <property type="entry name" value="H3-Acetyl_Activator"/>
</dbReference>
<dbReference type="Gramene" id="ERN03863">
    <property type="protein sequence ID" value="ERN03863"/>
    <property type="gene ID" value="AMTR_s00078p00159930"/>
</dbReference>
<dbReference type="HOGENOM" id="CLU_1423318_0_0_1"/>
<proteinExistence type="predicted"/>
<gene>
    <name evidence="1" type="ORF">AMTR_s00078p00159930</name>
</gene>
<dbReference type="Proteomes" id="UP000017836">
    <property type="component" value="Unassembled WGS sequence"/>
</dbReference>
<dbReference type="OrthoDB" id="273230at2759"/>
<evidence type="ECO:0000313" key="2">
    <source>
        <dbReference type="Proteomes" id="UP000017836"/>
    </source>
</evidence>
<dbReference type="eggNOG" id="ENOG502S3XZ">
    <property type="taxonomic scope" value="Eukaryota"/>
</dbReference>
<dbReference type="PANTHER" id="PTHR35706:SF1">
    <property type="entry name" value="EMBRYOGENESIS-LIKE PROTEIN"/>
    <property type="match status" value="1"/>
</dbReference>
<dbReference type="EMBL" id="KI394330">
    <property type="protein sequence ID" value="ERN03863.1"/>
    <property type="molecule type" value="Genomic_DNA"/>
</dbReference>
<accession>W1P7G5</accession>
<reference evidence="2" key="1">
    <citation type="journal article" date="2013" name="Science">
        <title>The Amborella genome and the evolution of flowering plants.</title>
        <authorList>
            <consortium name="Amborella Genome Project"/>
        </authorList>
    </citation>
    <scope>NUCLEOTIDE SEQUENCE [LARGE SCALE GENOMIC DNA]</scope>
</reference>
<name>W1P7G5_AMBTC</name>
<keyword evidence="2" id="KW-1185">Reference proteome</keyword>
<dbReference type="PANTHER" id="PTHR35706">
    <property type="entry name" value="F14O23.11 PROTEIN"/>
    <property type="match status" value="1"/>
</dbReference>
<dbReference type="AlphaFoldDB" id="W1P7G5"/>